<reference evidence="2" key="1">
    <citation type="submission" date="2020-03" db="EMBL/GenBank/DDBJ databases">
        <title>Studies in the Genomics of Life Span.</title>
        <authorList>
            <person name="Glass D."/>
        </authorList>
    </citation>
    <scope>NUCLEOTIDE SEQUENCE</scope>
    <source>
        <strain evidence="2">SUZIE</strain>
        <tissue evidence="2">Muscle</tissue>
    </source>
</reference>
<dbReference type="EMBL" id="JAATJV010380600">
    <property type="protein sequence ID" value="MBZ3882177.1"/>
    <property type="molecule type" value="Genomic_DNA"/>
</dbReference>
<dbReference type="SUPFAM" id="SSF56112">
    <property type="entry name" value="Protein kinase-like (PK-like)"/>
    <property type="match status" value="1"/>
</dbReference>
<dbReference type="GO" id="GO:0016301">
    <property type="term" value="F:kinase activity"/>
    <property type="evidence" value="ECO:0007669"/>
    <property type="project" value="UniProtKB-KW"/>
</dbReference>
<evidence type="ECO:0000256" key="1">
    <source>
        <dbReference type="SAM" id="MobiDB-lite"/>
    </source>
</evidence>
<dbReference type="Proteomes" id="UP001166674">
    <property type="component" value="Unassembled WGS sequence"/>
</dbReference>
<keyword evidence="2" id="KW-0808">Transferase</keyword>
<name>A0AA41N2E7_SCICA</name>
<protein>
    <submittedName>
        <fullName evidence="2">Sperm motility kinase</fullName>
    </submittedName>
</protein>
<evidence type="ECO:0000313" key="3">
    <source>
        <dbReference type="Proteomes" id="UP001166674"/>
    </source>
</evidence>
<organism evidence="2 3">
    <name type="scientific">Sciurus carolinensis</name>
    <name type="common">Eastern gray squirrel</name>
    <dbReference type="NCBI Taxonomy" id="30640"/>
    <lineage>
        <taxon>Eukaryota</taxon>
        <taxon>Metazoa</taxon>
        <taxon>Chordata</taxon>
        <taxon>Craniata</taxon>
        <taxon>Vertebrata</taxon>
        <taxon>Euteleostomi</taxon>
        <taxon>Mammalia</taxon>
        <taxon>Eutheria</taxon>
        <taxon>Euarchontoglires</taxon>
        <taxon>Glires</taxon>
        <taxon>Rodentia</taxon>
        <taxon>Sciuromorpha</taxon>
        <taxon>Sciuridae</taxon>
        <taxon>Sciurinae</taxon>
        <taxon>Sciurini</taxon>
        <taxon>Sciurus</taxon>
    </lineage>
</organism>
<accession>A0AA41N2E7</accession>
<comment type="caution">
    <text evidence="2">The sequence shown here is derived from an EMBL/GenBank/DDBJ whole genome shotgun (WGS) entry which is preliminary data.</text>
</comment>
<dbReference type="Gene3D" id="3.30.200.20">
    <property type="entry name" value="Phosphorylase Kinase, domain 1"/>
    <property type="match status" value="1"/>
</dbReference>
<keyword evidence="2" id="KW-0418">Kinase</keyword>
<feature type="region of interest" description="Disordered" evidence="1">
    <location>
        <begin position="61"/>
        <end position="81"/>
    </location>
</feature>
<dbReference type="AlphaFoldDB" id="A0AA41N2E7"/>
<gene>
    <name evidence="2" type="ORF">SUZIE_166630</name>
</gene>
<feature type="compositionally biased region" description="Basic and acidic residues" evidence="1">
    <location>
        <begin position="61"/>
        <end position="72"/>
    </location>
</feature>
<keyword evidence="3" id="KW-1185">Reference proteome</keyword>
<dbReference type="InterPro" id="IPR011009">
    <property type="entry name" value="Kinase-like_dom_sf"/>
</dbReference>
<evidence type="ECO:0000313" key="2">
    <source>
        <dbReference type="EMBL" id="MBZ3882177.1"/>
    </source>
</evidence>
<sequence length="135" mass="14861">MACQILTRIKVAMKVLPKAEQNFPIITFEVDIKETVEDPNVIQLFNITESTENICLMMEHTEHQLPEEDKQSGQKGGRRASLPTIPLFCLNAPTPSIAPRKSLTYPPSPEQSSVGGMQRAASPPRLPGQKKAPSP</sequence>
<proteinExistence type="predicted"/>
<feature type="region of interest" description="Disordered" evidence="1">
    <location>
        <begin position="96"/>
        <end position="135"/>
    </location>
</feature>